<dbReference type="KEGG" id="lgn:ABM34_09285"/>
<keyword evidence="7" id="KW-1185">Reference proteome</keyword>
<protein>
    <submittedName>
        <fullName evidence="6">Disulfide bond formation protein DsbB</fullName>
    </submittedName>
</protein>
<organism evidence="6 7">
    <name type="scientific">Companilactobacillus ginsenosidimutans</name>
    <dbReference type="NCBI Taxonomy" id="1007676"/>
    <lineage>
        <taxon>Bacteria</taxon>
        <taxon>Bacillati</taxon>
        <taxon>Bacillota</taxon>
        <taxon>Bacilli</taxon>
        <taxon>Lactobacillales</taxon>
        <taxon>Lactobacillaceae</taxon>
        <taxon>Companilactobacillus</taxon>
    </lineage>
</organism>
<dbReference type="OrthoDB" id="3711263at2"/>
<dbReference type="Proteomes" id="UP000036106">
    <property type="component" value="Chromosome"/>
</dbReference>
<evidence type="ECO:0000256" key="2">
    <source>
        <dbReference type="ARBA" id="ARBA00022692"/>
    </source>
</evidence>
<dbReference type="PATRIC" id="fig|1007676.4.peg.1879"/>
<proteinExistence type="predicted"/>
<name>A0A0H4R1T7_9LACO</name>
<dbReference type="GO" id="GO:0016020">
    <property type="term" value="C:membrane"/>
    <property type="evidence" value="ECO:0007669"/>
    <property type="project" value="UniProtKB-SubCell"/>
</dbReference>
<feature type="transmembrane region" description="Helical" evidence="5">
    <location>
        <begin position="153"/>
        <end position="175"/>
    </location>
</feature>
<evidence type="ECO:0000256" key="5">
    <source>
        <dbReference type="SAM" id="Phobius"/>
    </source>
</evidence>
<keyword evidence="4 5" id="KW-0472">Membrane</keyword>
<accession>A0A0H4R1T7</accession>
<dbReference type="GO" id="GO:0006457">
    <property type="term" value="P:protein folding"/>
    <property type="evidence" value="ECO:0007669"/>
    <property type="project" value="InterPro"/>
</dbReference>
<evidence type="ECO:0000313" key="6">
    <source>
        <dbReference type="EMBL" id="AKP67700.1"/>
    </source>
</evidence>
<feature type="transmembrane region" description="Helical" evidence="5">
    <location>
        <begin position="77"/>
        <end position="100"/>
    </location>
</feature>
<dbReference type="STRING" id="1007676.ABM34_09285"/>
<feature type="transmembrane region" description="Helical" evidence="5">
    <location>
        <begin position="48"/>
        <end position="65"/>
    </location>
</feature>
<reference evidence="7" key="1">
    <citation type="submission" date="2015-07" db="EMBL/GenBank/DDBJ databases">
        <title>Lactobacillus ginsenosidimutans/EMML 3141/ whole genome sequencing.</title>
        <authorList>
            <person name="Kim M.K."/>
            <person name="Im W.-T."/>
            <person name="Srinivasan S."/>
            <person name="Lee J.-J."/>
        </authorList>
    </citation>
    <scope>NUCLEOTIDE SEQUENCE [LARGE SCALE GENOMIC DNA]</scope>
    <source>
        <strain evidence="7">EMML 3041</strain>
    </source>
</reference>
<dbReference type="Gene3D" id="1.20.1550.10">
    <property type="entry name" value="DsbB-like"/>
    <property type="match status" value="1"/>
</dbReference>
<evidence type="ECO:0000256" key="1">
    <source>
        <dbReference type="ARBA" id="ARBA00004141"/>
    </source>
</evidence>
<dbReference type="RefSeq" id="WP_048705233.1">
    <property type="nucleotide sequence ID" value="NZ_CP012034.1"/>
</dbReference>
<dbReference type="GO" id="GO:0015035">
    <property type="term" value="F:protein-disulfide reductase activity"/>
    <property type="evidence" value="ECO:0007669"/>
    <property type="project" value="InterPro"/>
</dbReference>
<keyword evidence="3 5" id="KW-1133">Transmembrane helix</keyword>
<evidence type="ECO:0000313" key="7">
    <source>
        <dbReference type="Proteomes" id="UP000036106"/>
    </source>
</evidence>
<feature type="transmembrane region" description="Helical" evidence="5">
    <location>
        <begin position="12"/>
        <end position="36"/>
    </location>
</feature>
<dbReference type="AlphaFoldDB" id="A0A0H4R1T7"/>
<comment type="subcellular location">
    <subcellularLocation>
        <location evidence="1">Membrane</location>
        <topology evidence="1">Multi-pass membrane protein</topology>
    </subcellularLocation>
</comment>
<dbReference type="InterPro" id="IPR003752">
    <property type="entry name" value="DiS_bond_form_DsbB/BdbC"/>
</dbReference>
<dbReference type="InterPro" id="IPR023380">
    <property type="entry name" value="DsbB-like_sf"/>
</dbReference>
<evidence type="ECO:0000256" key="4">
    <source>
        <dbReference type="ARBA" id="ARBA00023136"/>
    </source>
</evidence>
<keyword evidence="2 5" id="KW-0812">Transmembrane</keyword>
<gene>
    <name evidence="6" type="ORF">ABM34_09285</name>
</gene>
<sequence>MNAQRSTVTSKLGFWGANLFLFAYNFVLAGGFFFQFALHEFPCPLCMIQRYFMMLASFGPLYIILSTKNGTINPQKFMRGYGLSVLAAFIGATASTRQILLHIAPNDPGYGSAVLGLHTYTWALISFLVVIVFCSFMMIFSKELCPSGSEYNVIATINIWIFAILIIANLFAIIAEEGFHFLLPSDPTKYLLFQ</sequence>
<evidence type="ECO:0000256" key="3">
    <source>
        <dbReference type="ARBA" id="ARBA00022989"/>
    </source>
</evidence>
<dbReference type="SUPFAM" id="SSF158442">
    <property type="entry name" value="DsbB-like"/>
    <property type="match status" value="1"/>
</dbReference>
<dbReference type="EMBL" id="CP012034">
    <property type="protein sequence ID" value="AKP67700.1"/>
    <property type="molecule type" value="Genomic_DNA"/>
</dbReference>
<feature type="transmembrane region" description="Helical" evidence="5">
    <location>
        <begin position="120"/>
        <end position="141"/>
    </location>
</feature>
<dbReference type="Pfam" id="PF02600">
    <property type="entry name" value="DsbB"/>
    <property type="match status" value="1"/>
</dbReference>